<keyword evidence="1" id="KW-0812">Transmembrane</keyword>
<dbReference type="Proteomes" id="UP000515126">
    <property type="component" value="Chromosome 16"/>
</dbReference>
<evidence type="ECO:0000256" key="1">
    <source>
        <dbReference type="SAM" id="Phobius"/>
    </source>
</evidence>
<keyword evidence="1" id="KW-1133">Transmembrane helix</keyword>
<evidence type="ECO:0000313" key="3">
    <source>
        <dbReference type="RefSeq" id="XP_029326571.1"/>
    </source>
</evidence>
<sequence length="135" mass="15048">MESIKWIPQEAFNQTQSSSLLHDPVEGKNSTGSARTLRLLDATSAAWYILTIIGIYGLIFLFRLASNILGKTERSLEDVYYSNLTTELKRKEFRNKMAHCPSLIISNAAALQPQQLSLEPTCEDGRLHVGAQVVP</sequence>
<dbReference type="CTD" id="110311352"/>
<reference evidence="3" key="1">
    <citation type="submission" date="2025-08" db="UniProtKB">
        <authorList>
            <consortium name="RefSeq"/>
        </authorList>
    </citation>
    <scope>IDENTIFICATION</scope>
</reference>
<dbReference type="AlphaFoldDB" id="A0A6P7QLJ1"/>
<dbReference type="GeneID" id="110311352"/>
<dbReference type="KEGG" id="mcal:110311352"/>
<feature type="transmembrane region" description="Helical" evidence="1">
    <location>
        <begin position="45"/>
        <end position="65"/>
    </location>
</feature>
<gene>
    <name evidence="3" type="primary">Smim34a</name>
</gene>
<keyword evidence="1" id="KW-0472">Membrane</keyword>
<accession>A0A6P7QLJ1</accession>
<protein>
    <submittedName>
        <fullName evidence="3">Small integral membrane protein 34A</fullName>
    </submittedName>
</protein>
<keyword evidence="2" id="KW-1185">Reference proteome</keyword>
<dbReference type="RefSeq" id="XP_029326571.1">
    <property type="nucleotide sequence ID" value="XM_029470711.1"/>
</dbReference>
<proteinExistence type="predicted"/>
<evidence type="ECO:0000313" key="2">
    <source>
        <dbReference type="Proteomes" id="UP000515126"/>
    </source>
</evidence>
<organism evidence="2 3">
    <name type="scientific">Mus caroli</name>
    <name type="common">Ryukyu mouse</name>
    <name type="synonym">Ricefield mouse</name>
    <dbReference type="NCBI Taxonomy" id="10089"/>
    <lineage>
        <taxon>Eukaryota</taxon>
        <taxon>Metazoa</taxon>
        <taxon>Chordata</taxon>
        <taxon>Craniata</taxon>
        <taxon>Vertebrata</taxon>
        <taxon>Euteleostomi</taxon>
        <taxon>Mammalia</taxon>
        <taxon>Eutheria</taxon>
        <taxon>Euarchontoglires</taxon>
        <taxon>Glires</taxon>
        <taxon>Rodentia</taxon>
        <taxon>Myomorpha</taxon>
        <taxon>Muroidea</taxon>
        <taxon>Muridae</taxon>
        <taxon>Murinae</taxon>
        <taxon>Mus</taxon>
        <taxon>Mus</taxon>
    </lineage>
</organism>
<name>A0A6P7QLJ1_MUSCR</name>